<name>A0ABQ6C8B3_9BURK</name>
<reference evidence="2" key="1">
    <citation type="journal article" date="2019" name="Int. J. Syst. Evol. Microbiol.">
        <title>The Global Catalogue of Microorganisms (GCM) 10K type strain sequencing project: providing services to taxonomists for standard genome sequencing and annotation.</title>
        <authorList>
            <consortium name="The Broad Institute Genomics Platform"/>
            <consortium name="The Broad Institute Genome Sequencing Center for Infectious Disease"/>
            <person name="Wu L."/>
            <person name="Ma J."/>
        </authorList>
    </citation>
    <scope>NUCLEOTIDE SEQUENCE [LARGE SCALE GENOMIC DNA]</scope>
    <source>
        <strain evidence="2">NBRC 109341</strain>
    </source>
</reference>
<dbReference type="RefSeq" id="WP_284308849.1">
    <property type="nucleotide sequence ID" value="NZ_BSPB01000042.1"/>
</dbReference>
<comment type="caution">
    <text evidence="1">The sequence shown here is derived from an EMBL/GenBank/DDBJ whole genome shotgun (WGS) entry which is preliminary data.</text>
</comment>
<gene>
    <name evidence="1" type="ORF">GCM10007935_34930</name>
</gene>
<keyword evidence="2" id="KW-1185">Reference proteome</keyword>
<dbReference type="InterPro" id="IPR007739">
    <property type="entry name" value="RgpF"/>
</dbReference>
<dbReference type="Pfam" id="PF05045">
    <property type="entry name" value="RgpF"/>
    <property type="match status" value="1"/>
</dbReference>
<organism evidence="1 2">
    <name type="scientific">Hydrogenophaga electricum</name>
    <dbReference type="NCBI Taxonomy" id="1230953"/>
    <lineage>
        <taxon>Bacteria</taxon>
        <taxon>Pseudomonadati</taxon>
        <taxon>Pseudomonadota</taxon>
        <taxon>Betaproteobacteria</taxon>
        <taxon>Burkholderiales</taxon>
        <taxon>Comamonadaceae</taxon>
        <taxon>Hydrogenophaga</taxon>
    </lineage>
</organism>
<accession>A0ABQ6C8B3</accession>
<protein>
    <recommendedName>
        <fullName evidence="3">Glycosyltransferase</fullName>
    </recommendedName>
</protein>
<dbReference type="SUPFAM" id="SSF53448">
    <property type="entry name" value="Nucleotide-diphospho-sugar transferases"/>
    <property type="match status" value="1"/>
</dbReference>
<dbReference type="EMBL" id="BSPB01000042">
    <property type="protein sequence ID" value="GLS16054.1"/>
    <property type="molecule type" value="Genomic_DNA"/>
</dbReference>
<dbReference type="Proteomes" id="UP001156903">
    <property type="component" value="Unassembled WGS sequence"/>
</dbReference>
<proteinExistence type="predicted"/>
<evidence type="ECO:0000313" key="2">
    <source>
        <dbReference type="Proteomes" id="UP001156903"/>
    </source>
</evidence>
<sequence>MTDTLSGNALRDSLPDLFVHSFGVPTRWEHVAVGHWLARVRDVWRLAGCGPAFDEMRRLIPQAGSLCELCLGSEPLADLLVIESPLAGDQSDPAYWTGRLAPGAVVMVVGVQPGEAAASLWCRWRESVPGDAAFDLPAGPGLGLLLPTPEHAPASVRELCAGGPALATLFDAAHQAAAGLSHAQRWREAETARAAMAEREMHWLQQAQVLEARVQAGYRAGLQAAGEREQVLSHRIEAIEGSNTYRVAMVLQRVASRLPDGLRVFLRRALRLAWWTLRGRLREGLHARREALRQRAAQANAPSPMPPAAPAGAALGAGPVLSAVGAPMAGMRVAFGIAVAGDAPFRVQRVVGRARSALAHVGQARTGLVLVADDGAAFALENWLPPETVCLSRGAAGFVAAHRRLIERAFDEGADVYVLTDPHGRFDEKTLADALAVFGQQGPEALVQIPAAATAGLPRIPGCFVVISRALAQRVGELDEHLDASAALTDLALRADVLGLPVVSLPTADPSLDLTAIEATAQGLISHRLLGAAWWLAHKWRSAPLIEQVRSALEVRGLSMPAVPPPATPGAGTSWGGRDHALLSWWRARTGERDTPSPPVPCQPIDGAPSAVPEGLDQSLAVPFALDIPLAPAQRVAAVVHLWGDDTAEPMRELLRCVPAPCDLFIRTDDDERRHAIAPVFADWAAGSVDLCTVPYRDGKLAFAVDVLTDERRHDLVLHLHDRQPLQGAACQALLGSPRVVASVLAAFSADSSLGLVFPQHSEADRAHTGWQGVFGQAEAMARGAGLVVRPDQPLDFPAAGLFWARPAALAPLRDLPAEAGQPGGFEAALRLLPRLCEHAGHTWVKLARPDLAPVHPPPQVVHGAAPLREHLRAVTFLLSDRGLWTSAAGRGGWRLRPDPDRSPRLTLLTGTEVPARRWAACQVLAQAMLPGVECRAMTVPLPGPGLPPPLDTRASEVFLAADGASLSHAVDLVERQRRFFGHGHHPWLLSDLTDEDLRAILRRLALAPHGELT</sequence>
<evidence type="ECO:0008006" key="3">
    <source>
        <dbReference type="Google" id="ProtNLM"/>
    </source>
</evidence>
<dbReference type="InterPro" id="IPR029044">
    <property type="entry name" value="Nucleotide-diphossugar_trans"/>
</dbReference>
<evidence type="ECO:0000313" key="1">
    <source>
        <dbReference type="EMBL" id="GLS16054.1"/>
    </source>
</evidence>